<feature type="non-terminal residue" evidence="1">
    <location>
        <position position="127"/>
    </location>
</feature>
<dbReference type="InterPro" id="IPR011042">
    <property type="entry name" value="6-blade_b-propeller_TolB-like"/>
</dbReference>
<dbReference type="Gene3D" id="2.120.10.30">
    <property type="entry name" value="TolB, C-terminal domain"/>
    <property type="match status" value="1"/>
</dbReference>
<reference evidence="1" key="1">
    <citation type="submission" date="2018-06" db="EMBL/GenBank/DDBJ databases">
        <authorList>
            <person name="Zhirakovskaya E."/>
        </authorList>
    </citation>
    <scope>NUCLEOTIDE SEQUENCE</scope>
</reference>
<proteinExistence type="predicted"/>
<dbReference type="InterPro" id="IPR011659">
    <property type="entry name" value="WD40"/>
</dbReference>
<dbReference type="Pfam" id="PF07676">
    <property type="entry name" value="PD40"/>
    <property type="match status" value="1"/>
</dbReference>
<protein>
    <submittedName>
        <fullName evidence="1">Prolyl oligopeptidase family protein</fullName>
    </submittedName>
</protein>
<dbReference type="SUPFAM" id="SSF82171">
    <property type="entry name" value="DPP6 N-terminal domain-like"/>
    <property type="match status" value="1"/>
</dbReference>
<dbReference type="EMBL" id="UOEP01000061">
    <property type="protein sequence ID" value="VAW16348.1"/>
    <property type="molecule type" value="Genomic_DNA"/>
</dbReference>
<evidence type="ECO:0000313" key="1">
    <source>
        <dbReference type="EMBL" id="VAW16348.1"/>
    </source>
</evidence>
<dbReference type="AlphaFoldDB" id="A0A3B0TEH8"/>
<accession>A0A3B0TEH8</accession>
<dbReference type="PROSITE" id="PS51257">
    <property type="entry name" value="PROKAR_LIPOPROTEIN"/>
    <property type="match status" value="1"/>
</dbReference>
<name>A0A3B0TEH8_9ZZZZ</name>
<sequence>MKKLAAFIFIFYLVFACNVKEASDYIPKTTELTSDIMTPEVLWSFGRVGGAQVSPDGQSVLYTVTYYNIEENKPYRDIYIIPSAGGDAKNITNTPENEFNALWRPDGKQIGYLSSKSGSVQLWEMNP</sequence>
<gene>
    <name evidence="1" type="ORF">MNBD_BACTEROID01-2218</name>
</gene>
<organism evidence="1">
    <name type="scientific">hydrothermal vent metagenome</name>
    <dbReference type="NCBI Taxonomy" id="652676"/>
    <lineage>
        <taxon>unclassified sequences</taxon>
        <taxon>metagenomes</taxon>
        <taxon>ecological metagenomes</taxon>
    </lineage>
</organism>